<keyword evidence="2" id="KW-1185">Reference proteome</keyword>
<evidence type="ECO:0000313" key="2">
    <source>
        <dbReference type="Proteomes" id="UP000811619"/>
    </source>
</evidence>
<sequence>MSSELEKLGFGGLLFYAANHWLEHFGSLSSSQLPEVKDIEHICHHGSRHFKNWKTVNKSLRDEYDPLIITSLYGSSAMLKRMLDTSDLANDAFRADSALAAAQACFLRPSQLKILLKNGRTGPQILKNPNFHALLSSQMRFWTGYLYDDIFDLIPGFGNVQDASFRYFAFSSAIQSRATNAIREFISEANCDYVDFSQEMHRGIMTDSSPRARFRVQSFISKLGGKNRRGPLKGNQKQKRKTRLLWTRRFRALRRTKRLQRCTCHVHRFPLKLKYNVLPLRLKTHTEKWLHAHKRRLRDHVFDTPNRDEVSGVTSATLHYSYIVKSDTLD</sequence>
<dbReference type="EMBL" id="SRPY01000335">
    <property type="protein sequence ID" value="KAG5925800.1"/>
    <property type="molecule type" value="Genomic_DNA"/>
</dbReference>
<evidence type="ECO:0000313" key="1">
    <source>
        <dbReference type="EMBL" id="KAG5925800.1"/>
    </source>
</evidence>
<gene>
    <name evidence="1" type="ORF">E4U42_003932</name>
</gene>
<dbReference type="OrthoDB" id="163438at2759"/>
<dbReference type="AlphaFoldDB" id="A0A8K0J629"/>
<protein>
    <submittedName>
        <fullName evidence="1">Uncharacterized protein</fullName>
    </submittedName>
</protein>
<accession>A0A8K0J629</accession>
<comment type="caution">
    <text evidence="1">The sequence shown here is derived from an EMBL/GenBank/DDBJ whole genome shotgun (WGS) entry which is preliminary data.</text>
</comment>
<organism evidence="1 2">
    <name type="scientific">Claviceps africana</name>
    <dbReference type="NCBI Taxonomy" id="83212"/>
    <lineage>
        <taxon>Eukaryota</taxon>
        <taxon>Fungi</taxon>
        <taxon>Dikarya</taxon>
        <taxon>Ascomycota</taxon>
        <taxon>Pezizomycotina</taxon>
        <taxon>Sordariomycetes</taxon>
        <taxon>Hypocreomycetidae</taxon>
        <taxon>Hypocreales</taxon>
        <taxon>Clavicipitaceae</taxon>
        <taxon>Claviceps</taxon>
    </lineage>
</organism>
<proteinExistence type="predicted"/>
<dbReference type="Proteomes" id="UP000811619">
    <property type="component" value="Unassembled WGS sequence"/>
</dbReference>
<name>A0A8K0J629_9HYPO</name>
<reference evidence="1" key="1">
    <citation type="journal article" date="2020" name="bioRxiv">
        <title>Whole genome comparisons of ergot fungi reveals the divergence and evolution of species within the genus Claviceps are the result of varying mechanisms driving genome evolution and host range expansion.</title>
        <authorList>
            <person name="Wyka S.A."/>
            <person name="Mondo S.J."/>
            <person name="Liu M."/>
            <person name="Dettman J."/>
            <person name="Nalam V."/>
            <person name="Broders K.D."/>
        </authorList>
    </citation>
    <scope>NUCLEOTIDE SEQUENCE</scope>
    <source>
        <strain evidence="1">CCC 489</strain>
    </source>
</reference>